<organism evidence="1 2">
    <name type="scientific">Spiroplasma turonicum</name>
    <dbReference type="NCBI Taxonomy" id="216946"/>
    <lineage>
        <taxon>Bacteria</taxon>
        <taxon>Bacillati</taxon>
        <taxon>Mycoplasmatota</taxon>
        <taxon>Mollicutes</taxon>
        <taxon>Entomoplasmatales</taxon>
        <taxon>Spiroplasmataceae</taxon>
        <taxon>Spiroplasma</taxon>
    </lineage>
</organism>
<dbReference type="Gene3D" id="2.60.120.370">
    <property type="entry name" value="YhcH/YjgK/YiaL"/>
    <property type="match status" value="1"/>
</dbReference>
<reference evidence="1 2" key="1">
    <citation type="journal article" date="2015" name="Genome Announc.">
        <title>Complete Genome Sequence of Spiroplasma turonicum Strain Tab4cT, a Parasite of a Horse Fly, Haematopota sp. (Diptera: Tabanidae).</title>
        <authorList>
            <person name="Davis R.E."/>
            <person name="Shao J."/>
            <person name="Zhao Y."/>
            <person name="Gasparich G.E."/>
            <person name="Gaynor B.J."/>
            <person name="Donofrio N."/>
        </authorList>
    </citation>
    <scope>NUCLEOTIDE SEQUENCE [LARGE SCALE GENOMIC DNA]</scope>
    <source>
        <strain evidence="1 2">Tab4c</strain>
    </source>
</reference>
<accession>A0A0K1P6V3</accession>
<dbReference type="Proteomes" id="UP000067243">
    <property type="component" value="Chromosome"/>
</dbReference>
<proteinExistence type="predicted"/>
<dbReference type="AlphaFoldDB" id="A0A0K1P6V3"/>
<gene>
    <name evidence="1" type="ORF">STURON_00703</name>
</gene>
<evidence type="ECO:0000313" key="1">
    <source>
        <dbReference type="EMBL" id="AKU79949.1"/>
    </source>
</evidence>
<protein>
    <recommendedName>
        <fullName evidence="3">YhcH/YjgK/YiaL family protein</fullName>
    </recommendedName>
</protein>
<name>A0A0K1P6V3_9MOLU</name>
<dbReference type="OrthoDB" id="9792756at2"/>
<evidence type="ECO:0008006" key="3">
    <source>
        <dbReference type="Google" id="ProtNLM"/>
    </source>
</evidence>
<dbReference type="PATRIC" id="fig|216946.3.peg.730"/>
<dbReference type="Pfam" id="PF04074">
    <property type="entry name" value="DUF386"/>
    <property type="match status" value="1"/>
</dbReference>
<dbReference type="NCBIfam" id="TIGR00022">
    <property type="entry name" value="YhcH/YjgK/YiaL family protein"/>
    <property type="match status" value="1"/>
</dbReference>
<dbReference type="InterPro" id="IPR004375">
    <property type="entry name" value="NanQ/TabA/YiaL"/>
</dbReference>
<dbReference type="STRING" id="216946.STURO_v1c07030"/>
<dbReference type="PANTHER" id="PTHR34986:SF1">
    <property type="entry name" value="PROTEIN YIAL"/>
    <property type="match status" value="1"/>
</dbReference>
<sequence>MIHDKIKNLEIYKGIHKNIDTVIDFIIKNDLKTLNKGINIINDNFYYNRMIIDTIEINKGIFESHFKYLDLHIVIEGDEKIGYKFINHKIAEAHYNDNDDCSLYNFQITKVIDQDNTTFGLFFPNDAHAPKLKNTSKNLDKVVFKIKYD</sequence>
<dbReference type="RefSeq" id="WP_075048530.1">
    <property type="nucleotide sequence ID" value="NZ_CP012328.1"/>
</dbReference>
<dbReference type="KEGG" id="stur:STURON_00703"/>
<evidence type="ECO:0000313" key="2">
    <source>
        <dbReference type="Proteomes" id="UP000067243"/>
    </source>
</evidence>
<dbReference type="PANTHER" id="PTHR34986">
    <property type="entry name" value="EVOLVED BETA-GALACTOSIDASE SUBUNIT BETA"/>
    <property type="match status" value="1"/>
</dbReference>
<dbReference type="GO" id="GO:0005829">
    <property type="term" value="C:cytosol"/>
    <property type="evidence" value="ECO:0007669"/>
    <property type="project" value="TreeGrafter"/>
</dbReference>
<dbReference type="InterPro" id="IPR037012">
    <property type="entry name" value="NanQ/TabA/YiaL_sf"/>
</dbReference>
<dbReference type="SUPFAM" id="SSF51197">
    <property type="entry name" value="Clavaminate synthase-like"/>
    <property type="match status" value="1"/>
</dbReference>
<dbReference type="EMBL" id="CP012328">
    <property type="protein sequence ID" value="AKU79949.1"/>
    <property type="molecule type" value="Genomic_DNA"/>
</dbReference>
<keyword evidence="2" id="KW-1185">Reference proteome</keyword>